<evidence type="ECO:0000256" key="1">
    <source>
        <dbReference type="ARBA" id="ARBA00022741"/>
    </source>
</evidence>
<dbReference type="SMART" id="SM00028">
    <property type="entry name" value="TPR"/>
    <property type="match status" value="5"/>
</dbReference>
<dbReference type="InterPro" id="IPR027417">
    <property type="entry name" value="P-loop_NTPase"/>
</dbReference>
<organism evidence="4 5">
    <name type="scientific">Cohnella endophytica</name>
    <dbReference type="NCBI Taxonomy" id="2419778"/>
    <lineage>
        <taxon>Bacteria</taxon>
        <taxon>Bacillati</taxon>
        <taxon>Bacillota</taxon>
        <taxon>Bacilli</taxon>
        <taxon>Bacillales</taxon>
        <taxon>Paenibacillaceae</taxon>
        <taxon>Cohnella</taxon>
    </lineage>
</organism>
<dbReference type="Proteomes" id="UP000282076">
    <property type="component" value="Unassembled WGS sequence"/>
</dbReference>
<dbReference type="GO" id="GO:0004016">
    <property type="term" value="F:adenylate cyclase activity"/>
    <property type="evidence" value="ECO:0007669"/>
    <property type="project" value="TreeGrafter"/>
</dbReference>
<dbReference type="EMBL" id="RBZM01000010">
    <property type="protein sequence ID" value="RKP48017.1"/>
    <property type="molecule type" value="Genomic_DNA"/>
</dbReference>
<name>A0A494XB08_9BACL</name>
<dbReference type="InterPro" id="IPR036388">
    <property type="entry name" value="WH-like_DNA-bd_sf"/>
</dbReference>
<keyword evidence="1" id="KW-0547">Nucleotide-binding</keyword>
<dbReference type="PANTHER" id="PTHR16305:SF28">
    <property type="entry name" value="GUANYLATE CYCLASE DOMAIN-CONTAINING PROTEIN"/>
    <property type="match status" value="1"/>
</dbReference>
<dbReference type="Pfam" id="PF03704">
    <property type="entry name" value="BTAD"/>
    <property type="match status" value="1"/>
</dbReference>
<comment type="caution">
    <text evidence="4">The sequence shown here is derived from an EMBL/GenBank/DDBJ whole genome shotgun (WGS) entry which is preliminary data.</text>
</comment>
<dbReference type="AlphaFoldDB" id="A0A494XB08"/>
<evidence type="ECO:0000259" key="3">
    <source>
        <dbReference type="SMART" id="SM01043"/>
    </source>
</evidence>
<keyword evidence="2" id="KW-0067">ATP-binding</keyword>
<dbReference type="Gene3D" id="1.10.10.10">
    <property type="entry name" value="Winged helix-like DNA-binding domain superfamily/Winged helix DNA-binding domain"/>
    <property type="match status" value="1"/>
</dbReference>
<evidence type="ECO:0000313" key="5">
    <source>
        <dbReference type="Proteomes" id="UP000282076"/>
    </source>
</evidence>
<dbReference type="InterPro" id="IPR011990">
    <property type="entry name" value="TPR-like_helical_dom_sf"/>
</dbReference>
<dbReference type="InterPro" id="IPR005158">
    <property type="entry name" value="BTAD"/>
</dbReference>
<evidence type="ECO:0000256" key="2">
    <source>
        <dbReference type="ARBA" id="ARBA00022840"/>
    </source>
</evidence>
<dbReference type="PANTHER" id="PTHR16305">
    <property type="entry name" value="TESTICULAR SOLUBLE ADENYLYL CYCLASE"/>
    <property type="match status" value="1"/>
</dbReference>
<proteinExistence type="predicted"/>
<feature type="domain" description="Bacterial transcriptional activator" evidence="3">
    <location>
        <begin position="107"/>
        <end position="240"/>
    </location>
</feature>
<dbReference type="InterPro" id="IPR041664">
    <property type="entry name" value="AAA_16"/>
</dbReference>
<sequence>MGGDGLSGFSIYLLGGFKLSIDDEELTTVISAGKARLLLAYLTLELDRPIRRKQIAFDFWPDSTEKQALSNLRKLLHDLRESVPQIDRYIEITPTFIRWREEFPVYSDVSRFERAAQGHTLNELSQAAELYQGELLQGLYEYWFEAKRELLAQSYYHALDKLITILESRREYSLALSFANKLLIRNHLREETYRLLMRLYALNKDLAGVMQTYRQLNELLQAELGIEPTKETVQLFETLCRSGGEPLAVPHGKAQLVSRIEQWKSMQDAWKQALEGRPSLLVLRGEAGIGKTRLALEFKSWAESQGIQSLFAGCYPSVRSLSYTPVTAWLRSVSLPEAAPTRLSELARLLPELSERFPDLPQPNPVQENWQLNQWYEAIEWMLLAAQPQLLILDNIQWSDAESLQFLSYLLRSDSKAKLLIIATMRTDEFPDDSVERVISELRIERKVMEIELDPFNKQETKWLLAEIVGEELANLHAAGVYTETGGNPLFIVETIREWQVGDGNGVFRLPLSAQSVIENRLCQLTLPQRRLASTIAAVGRPVLAAFMAVVLDIKAEAMLESLERLVQVKVLQEAGGGKYDFTHDRVREAAYRLNSDGRRRRCHGQIARSLIAYHQEQSEALAAEIALHYELAGMDQEAIVYYEMAALAAEKMYANESRIKYYRKLCSLLPAERILPALMKLGDALMIVGDWNEAEISYKNWLERFEYLVPLQERALCDVALGNCLRFLGKFEEARFYLERALRYFTMMEDQNGLSLVYGTIGVLYYFMADYDRSLYYLLERMELPNVGHRTKEDCRYFGFIGFLFYDQCDYIQAIHWFKRQIALATEIGDEYSVEGAMGGLALVYMELDEMDLAFDYAVAKMEISKTIGARMGFAMAIGMLGKYYHLLGACELAEICLIFSLEEAFLIKDLHITSVVLGIEGCNLMVQLRYEEAGLMIERSIRLSKQVQIPFFECEGLYFMGLLRMRQRQYDIAMENAEEALVIAKRLKRRDMQVRVLIQLIQLKTSRGRIGSAETLSQLQDMLESFPDSRDQAAIRFAMWQQDPESPERRRLALSLNVELYLKSGKQEYLDRIQEMDGAVESIQARPMPRLATEVTQRMTFSKSVLHEIDRFVNK</sequence>
<accession>A0A494XB08</accession>
<dbReference type="Pfam" id="PF13191">
    <property type="entry name" value="AAA_16"/>
    <property type="match status" value="1"/>
</dbReference>
<dbReference type="SUPFAM" id="SSF52540">
    <property type="entry name" value="P-loop containing nucleoside triphosphate hydrolases"/>
    <property type="match status" value="1"/>
</dbReference>
<evidence type="ECO:0000313" key="4">
    <source>
        <dbReference type="EMBL" id="RKP48017.1"/>
    </source>
</evidence>
<dbReference type="SMART" id="SM01043">
    <property type="entry name" value="BTAD"/>
    <property type="match status" value="1"/>
</dbReference>
<keyword evidence="5" id="KW-1185">Reference proteome</keyword>
<dbReference type="Gene3D" id="1.25.40.10">
    <property type="entry name" value="Tetratricopeptide repeat domain"/>
    <property type="match status" value="3"/>
</dbReference>
<protein>
    <recommendedName>
        <fullName evidence="3">Bacterial transcriptional activator domain-containing protein</fullName>
    </recommendedName>
</protein>
<dbReference type="SUPFAM" id="SSF48452">
    <property type="entry name" value="TPR-like"/>
    <property type="match status" value="3"/>
</dbReference>
<reference evidence="4 5" key="1">
    <citation type="submission" date="2018-10" db="EMBL/GenBank/DDBJ databases">
        <title>Cohnella sp. M2MS4P-1, whole genome shotgun sequence.</title>
        <authorList>
            <person name="Tuo L."/>
        </authorList>
    </citation>
    <scope>NUCLEOTIDE SEQUENCE [LARGE SCALE GENOMIC DNA]</scope>
    <source>
        <strain evidence="4 5">M2MS4P-1</strain>
    </source>
</reference>
<dbReference type="GO" id="GO:0005737">
    <property type="term" value="C:cytoplasm"/>
    <property type="evidence" value="ECO:0007669"/>
    <property type="project" value="TreeGrafter"/>
</dbReference>
<gene>
    <name evidence="4" type="ORF">D7Z26_22720</name>
</gene>
<dbReference type="InterPro" id="IPR019734">
    <property type="entry name" value="TPR_rpt"/>
</dbReference>
<dbReference type="GO" id="GO:0005524">
    <property type="term" value="F:ATP binding"/>
    <property type="evidence" value="ECO:0007669"/>
    <property type="project" value="UniProtKB-KW"/>
</dbReference>